<dbReference type="Pfam" id="PF09925">
    <property type="entry name" value="DUF2157"/>
    <property type="match status" value="1"/>
</dbReference>
<feature type="transmembrane region" description="Helical" evidence="1">
    <location>
        <begin position="95"/>
        <end position="111"/>
    </location>
</feature>
<protein>
    <submittedName>
        <fullName evidence="3">Putative membrane-anchored protein</fullName>
    </submittedName>
</protein>
<evidence type="ECO:0000313" key="3">
    <source>
        <dbReference type="EMBL" id="RDI45433.1"/>
    </source>
</evidence>
<comment type="caution">
    <text evidence="3">The sequence shown here is derived from an EMBL/GenBank/DDBJ whole genome shotgun (WGS) entry which is preliminary data.</text>
</comment>
<evidence type="ECO:0000256" key="1">
    <source>
        <dbReference type="SAM" id="Phobius"/>
    </source>
</evidence>
<feature type="transmembrane region" description="Helical" evidence="1">
    <location>
        <begin position="510"/>
        <end position="531"/>
    </location>
</feature>
<sequence>MKQLRFVQTGYLFGITLVLASIFYFFASNWQGMERLEKVILSLLLMVFMYAVSFILSKRVAKHPFLSNWSLVASAVSFGVSAALIGQVYNSHADSYWLFIVWLIPSLLLAAITRYQPFYILCFVLGHLAFLSLISPSGYDMGWSNSQEFFLYLALAGANLILFLCTYKRWIHSSFVLYASLILFNITAVYLTTVHEFHSLAWLMNLIYLLILGGAFYYFIKIKLEKGVLFILGAAAAGYVCAKGIELMAEFFQELFLFLQLGFSALLVFGAVLLLKYISTHPMNAFFRNVLIICVTFVATIFAVSAIIGLISLLTGNLNVTFLFFSALVVLVIPSLFFKWPPPVRYTMLSTGYAIQFLSAAFNEHIYYEWILLAVLLFGMMKIKVPGIQVMHFLLLNLTAFMLFRNWTHEFQYAGITFLVLNGLFYQLKIALKETRWTALGVAFGYFLALAMLNDIPIALYVIYNLFYFAAATAMVWFANRNQLVVEWYIAIIFWFLFVAYKYYDFAWDLLNKSLFFAIVGILFIVCSVLFDRKNVMDEGQKHFVKTKWPAILAVILLQIGIISYQGAANENLLKNGQLIKLSFAPVDPRSMMQGDYIQLHYRISVIPDIAQQIHKREKVKVVLRKGMGGYYEYSGYYEHNGEWNRPYKKLQGDVIINGRYDGWQNVTYGIETYFVPEKTGQNLQNENQAAFIRVSENGNAIIEKLEKE</sequence>
<feature type="transmembrane region" description="Helical" evidence="1">
    <location>
        <begin position="118"/>
        <end position="137"/>
    </location>
</feature>
<keyword evidence="1" id="KW-1133">Transmembrane helix</keyword>
<feature type="transmembrane region" description="Helical" evidence="1">
    <location>
        <begin position="458"/>
        <end position="479"/>
    </location>
</feature>
<dbReference type="InterPro" id="IPR018677">
    <property type="entry name" value="DUF2157"/>
</dbReference>
<name>A0A370GU18_9BACI</name>
<feature type="transmembrane region" description="Helical" evidence="1">
    <location>
        <begin position="69"/>
        <end position="89"/>
    </location>
</feature>
<feature type="transmembrane region" description="Helical" evidence="1">
    <location>
        <begin position="174"/>
        <end position="193"/>
    </location>
</feature>
<proteinExistence type="predicted"/>
<accession>A0A370GU18</accession>
<feature type="transmembrane region" description="Helical" evidence="1">
    <location>
        <begin position="486"/>
        <end position="504"/>
    </location>
</feature>
<keyword evidence="1" id="KW-0812">Transmembrane</keyword>
<feature type="transmembrane region" description="Helical" evidence="1">
    <location>
        <begin position="551"/>
        <end position="568"/>
    </location>
</feature>
<dbReference type="RefSeq" id="WP_158538305.1">
    <property type="nucleotide sequence ID" value="NZ_QQAY01000002.1"/>
</dbReference>
<gene>
    <name evidence="3" type="ORF">DFR59_10258</name>
</gene>
<feature type="transmembrane region" description="Helical" evidence="1">
    <location>
        <begin position="290"/>
        <end position="314"/>
    </location>
</feature>
<dbReference type="Proteomes" id="UP000255326">
    <property type="component" value="Unassembled WGS sequence"/>
</dbReference>
<feature type="transmembrane region" description="Helical" evidence="1">
    <location>
        <begin position="39"/>
        <end position="57"/>
    </location>
</feature>
<feature type="domain" description="DUF2157" evidence="2">
    <location>
        <begin position="5"/>
        <end position="116"/>
    </location>
</feature>
<feature type="transmembrane region" description="Helical" evidence="1">
    <location>
        <begin position="435"/>
        <end position="452"/>
    </location>
</feature>
<feature type="transmembrane region" description="Helical" evidence="1">
    <location>
        <begin position="411"/>
        <end position="428"/>
    </location>
</feature>
<keyword evidence="4" id="KW-1185">Reference proteome</keyword>
<dbReference type="EMBL" id="QQAY01000002">
    <property type="protein sequence ID" value="RDI45433.1"/>
    <property type="molecule type" value="Genomic_DNA"/>
</dbReference>
<evidence type="ECO:0000259" key="2">
    <source>
        <dbReference type="Pfam" id="PF09925"/>
    </source>
</evidence>
<dbReference type="Pfam" id="PF14345">
    <property type="entry name" value="GDYXXLXY"/>
    <property type="match status" value="1"/>
</dbReference>
<feature type="transmembrane region" description="Helical" evidence="1">
    <location>
        <begin position="199"/>
        <end position="220"/>
    </location>
</feature>
<dbReference type="AlphaFoldDB" id="A0A370GU18"/>
<keyword evidence="1" id="KW-0472">Membrane</keyword>
<reference evidence="3 4" key="1">
    <citation type="submission" date="2018-07" db="EMBL/GenBank/DDBJ databases">
        <title>Genomic Encyclopedia of Type Strains, Phase IV (KMG-IV): sequencing the most valuable type-strain genomes for metagenomic binning, comparative biology and taxonomic classification.</title>
        <authorList>
            <person name="Goeker M."/>
        </authorList>
    </citation>
    <scope>NUCLEOTIDE SEQUENCE [LARGE SCALE GENOMIC DNA]</scope>
    <source>
        <strain evidence="3 4">DSM 25281</strain>
    </source>
</reference>
<feature type="transmembrane region" description="Helical" evidence="1">
    <location>
        <begin position="257"/>
        <end position="278"/>
    </location>
</feature>
<dbReference type="OrthoDB" id="4868247at2"/>
<dbReference type="InterPro" id="IPR025833">
    <property type="entry name" value="GDYXXLXY"/>
</dbReference>
<organism evidence="3 4">
    <name type="scientific">Falsibacillus pallidus</name>
    <dbReference type="NCBI Taxonomy" id="493781"/>
    <lineage>
        <taxon>Bacteria</taxon>
        <taxon>Bacillati</taxon>
        <taxon>Bacillota</taxon>
        <taxon>Bacilli</taxon>
        <taxon>Bacillales</taxon>
        <taxon>Bacillaceae</taxon>
        <taxon>Falsibacillus</taxon>
    </lineage>
</organism>
<feature type="transmembrane region" description="Helical" evidence="1">
    <location>
        <begin position="320"/>
        <end position="338"/>
    </location>
</feature>
<feature type="transmembrane region" description="Helical" evidence="1">
    <location>
        <begin position="9"/>
        <end position="27"/>
    </location>
</feature>
<evidence type="ECO:0000313" key="4">
    <source>
        <dbReference type="Proteomes" id="UP000255326"/>
    </source>
</evidence>
<feature type="transmembrane region" description="Helical" evidence="1">
    <location>
        <begin position="149"/>
        <end position="167"/>
    </location>
</feature>
<feature type="transmembrane region" description="Helical" evidence="1">
    <location>
        <begin position="227"/>
        <end position="245"/>
    </location>
</feature>